<gene>
    <name evidence="1" type="ORF">EDB81DRAFT_788876</name>
</gene>
<dbReference type="EMBL" id="JAGMUV010000005">
    <property type="protein sequence ID" value="KAH7157110.1"/>
    <property type="molecule type" value="Genomic_DNA"/>
</dbReference>
<name>A0A9P9JE22_9HYPO</name>
<evidence type="ECO:0000313" key="2">
    <source>
        <dbReference type="Proteomes" id="UP000738349"/>
    </source>
</evidence>
<dbReference type="OrthoDB" id="10577022at2759"/>
<dbReference type="AlphaFoldDB" id="A0A9P9JE22"/>
<comment type="caution">
    <text evidence="1">The sequence shown here is derived from an EMBL/GenBank/DDBJ whole genome shotgun (WGS) entry which is preliminary data.</text>
</comment>
<protein>
    <submittedName>
        <fullName evidence="1">Uncharacterized protein</fullName>
    </submittedName>
</protein>
<reference evidence="1" key="1">
    <citation type="journal article" date="2021" name="Nat. Commun.">
        <title>Genetic determinants of endophytism in the Arabidopsis root mycobiome.</title>
        <authorList>
            <person name="Mesny F."/>
            <person name="Miyauchi S."/>
            <person name="Thiergart T."/>
            <person name="Pickel B."/>
            <person name="Atanasova L."/>
            <person name="Karlsson M."/>
            <person name="Huettel B."/>
            <person name="Barry K.W."/>
            <person name="Haridas S."/>
            <person name="Chen C."/>
            <person name="Bauer D."/>
            <person name="Andreopoulos W."/>
            <person name="Pangilinan J."/>
            <person name="LaButti K."/>
            <person name="Riley R."/>
            <person name="Lipzen A."/>
            <person name="Clum A."/>
            <person name="Drula E."/>
            <person name="Henrissat B."/>
            <person name="Kohler A."/>
            <person name="Grigoriev I.V."/>
            <person name="Martin F.M."/>
            <person name="Hacquard S."/>
        </authorList>
    </citation>
    <scope>NUCLEOTIDE SEQUENCE</scope>
    <source>
        <strain evidence="1">MPI-CAGE-AT-0147</strain>
    </source>
</reference>
<proteinExistence type="predicted"/>
<dbReference type="Proteomes" id="UP000738349">
    <property type="component" value="Unassembled WGS sequence"/>
</dbReference>
<keyword evidence="2" id="KW-1185">Reference proteome</keyword>
<evidence type="ECO:0000313" key="1">
    <source>
        <dbReference type="EMBL" id="KAH7157110.1"/>
    </source>
</evidence>
<accession>A0A9P9JE22</accession>
<organism evidence="1 2">
    <name type="scientific">Dactylonectria macrodidyma</name>
    <dbReference type="NCBI Taxonomy" id="307937"/>
    <lineage>
        <taxon>Eukaryota</taxon>
        <taxon>Fungi</taxon>
        <taxon>Dikarya</taxon>
        <taxon>Ascomycota</taxon>
        <taxon>Pezizomycotina</taxon>
        <taxon>Sordariomycetes</taxon>
        <taxon>Hypocreomycetidae</taxon>
        <taxon>Hypocreales</taxon>
        <taxon>Nectriaceae</taxon>
        <taxon>Dactylonectria</taxon>
    </lineage>
</organism>
<sequence length="152" mass="16025">MWLQCTVRHLEAHPRPGGRPENTIRPASAACASAALHHTCLPASTLHLPAPACTSGYPVAAATQQLQYARMHFLPSSLAATLTFDVTLFGGCSCPCGRAYAGSCLGSCSCVLSDPPIFPFFSRTSLDLSTHDLLKVALGTSECPRSLLGLPR</sequence>